<feature type="transmembrane region" description="Helical" evidence="1">
    <location>
        <begin position="233"/>
        <end position="251"/>
    </location>
</feature>
<keyword evidence="1" id="KW-0812">Transmembrane</keyword>
<keyword evidence="3" id="KW-0012">Acyltransferase</keyword>
<dbReference type="PANTHER" id="PTHR23028">
    <property type="entry name" value="ACETYLTRANSFERASE"/>
    <property type="match status" value="1"/>
</dbReference>
<sequence>MRRGAEGQPVKINSLTALRFFAALGVFLHHFHFYEHTQNGWLQYTYKALFEGFVGVTFFYVLSGFIISYSYHNQAKRRPYTTGEFLFNRFARLYPVHFLTLGAAIAAYYGVANLGAVDGKVLAVNAALLQAFIPDPLYFFSFNGVSWSISVEVFFYVAFIALFVRLRTRYLAILGAALALTIAYLLVGPLANHPLNSWTFYINPAFRAVDFIAGMLIFRAFSSGRFRPSAGQSSVMEVGSLILLAAFAYVGMKHVPMTWRYDLFYLLPMMLVVWAFSHGKGIVSRLISNRLFVLLGEASFSLYMVHQIVIALALRNSTVNIDEPNQVLWFIGVTTLTGVVTSVAMYEMYEKPINDYLRKAWKRRSSPGLQTEKPA</sequence>
<accession>A0A5R9QKD1</accession>
<dbReference type="EMBL" id="SWDV01000082">
    <property type="protein sequence ID" value="TLX69744.1"/>
    <property type="molecule type" value="Genomic_DNA"/>
</dbReference>
<dbReference type="InterPro" id="IPR050879">
    <property type="entry name" value="Acyltransferase_3"/>
</dbReference>
<feature type="transmembrane region" description="Helical" evidence="1">
    <location>
        <begin position="198"/>
        <end position="221"/>
    </location>
</feature>
<feature type="domain" description="Acyltransferase 3" evidence="2">
    <location>
        <begin position="13"/>
        <end position="344"/>
    </location>
</feature>
<keyword evidence="3" id="KW-0808">Transferase</keyword>
<dbReference type="GO" id="GO:0009103">
    <property type="term" value="P:lipopolysaccharide biosynthetic process"/>
    <property type="evidence" value="ECO:0007669"/>
    <property type="project" value="TreeGrafter"/>
</dbReference>
<proteinExistence type="predicted"/>
<feature type="transmembrane region" description="Helical" evidence="1">
    <location>
        <begin position="171"/>
        <end position="192"/>
    </location>
</feature>
<feature type="transmembrane region" description="Helical" evidence="1">
    <location>
        <begin position="52"/>
        <end position="72"/>
    </location>
</feature>
<keyword evidence="1" id="KW-0472">Membrane</keyword>
<feature type="transmembrane region" description="Helical" evidence="1">
    <location>
        <begin position="291"/>
        <end position="314"/>
    </location>
</feature>
<name>A0A5R9QKD1_9PSED</name>
<feature type="transmembrane region" description="Helical" evidence="1">
    <location>
        <begin position="145"/>
        <end position="164"/>
    </location>
</feature>
<dbReference type="AlphaFoldDB" id="A0A5R9QKD1"/>
<dbReference type="InterPro" id="IPR002656">
    <property type="entry name" value="Acyl_transf_3_dom"/>
</dbReference>
<feature type="transmembrane region" description="Helical" evidence="1">
    <location>
        <begin position="93"/>
        <end position="111"/>
    </location>
</feature>
<dbReference type="Proteomes" id="UP000306635">
    <property type="component" value="Unassembled WGS sequence"/>
</dbReference>
<feature type="transmembrane region" description="Helical" evidence="1">
    <location>
        <begin position="263"/>
        <end position="279"/>
    </location>
</feature>
<dbReference type="PANTHER" id="PTHR23028:SF53">
    <property type="entry name" value="ACYL_TRANSF_3 DOMAIN-CONTAINING PROTEIN"/>
    <property type="match status" value="1"/>
</dbReference>
<evidence type="ECO:0000259" key="2">
    <source>
        <dbReference type="Pfam" id="PF01757"/>
    </source>
</evidence>
<comment type="caution">
    <text evidence="3">The sequence shown here is derived from an EMBL/GenBank/DDBJ whole genome shotgun (WGS) entry which is preliminary data.</text>
</comment>
<keyword evidence="1" id="KW-1133">Transmembrane helix</keyword>
<feature type="transmembrane region" description="Helical" evidence="1">
    <location>
        <begin position="12"/>
        <end position="32"/>
    </location>
</feature>
<dbReference type="GO" id="GO:0016747">
    <property type="term" value="F:acyltransferase activity, transferring groups other than amino-acyl groups"/>
    <property type="evidence" value="ECO:0007669"/>
    <property type="project" value="InterPro"/>
</dbReference>
<protein>
    <submittedName>
        <fullName evidence="3">Acyltransferase</fullName>
    </submittedName>
</protein>
<evidence type="ECO:0000313" key="4">
    <source>
        <dbReference type="Proteomes" id="UP000306635"/>
    </source>
</evidence>
<feature type="transmembrane region" description="Helical" evidence="1">
    <location>
        <begin position="326"/>
        <end position="349"/>
    </location>
</feature>
<keyword evidence="4" id="KW-1185">Reference proteome</keyword>
<dbReference type="OrthoDB" id="9767863at2"/>
<evidence type="ECO:0000256" key="1">
    <source>
        <dbReference type="SAM" id="Phobius"/>
    </source>
</evidence>
<reference evidence="3 4" key="1">
    <citation type="submission" date="2019-04" db="EMBL/GenBank/DDBJ databases">
        <authorList>
            <person name="Li M."/>
        </authorList>
    </citation>
    <scope>NUCLEOTIDE SEQUENCE [LARGE SCALE GENOMIC DNA]</scope>
    <source>
        <strain evidence="3 4">LAM1902</strain>
    </source>
</reference>
<gene>
    <name evidence="3" type="ORF">FAS41_30210</name>
</gene>
<dbReference type="Pfam" id="PF01757">
    <property type="entry name" value="Acyl_transf_3"/>
    <property type="match status" value="1"/>
</dbReference>
<evidence type="ECO:0000313" key="3">
    <source>
        <dbReference type="EMBL" id="TLX69744.1"/>
    </source>
</evidence>
<dbReference type="GO" id="GO:0016020">
    <property type="term" value="C:membrane"/>
    <property type="evidence" value="ECO:0007669"/>
    <property type="project" value="TreeGrafter"/>
</dbReference>
<organism evidence="3 4">
    <name type="scientific">Pseudomonas nicosulfuronedens</name>
    <dbReference type="NCBI Taxonomy" id="2571105"/>
    <lineage>
        <taxon>Bacteria</taxon>
        <taxon>Pseudomonadati</taxon>
        <taxon>Pseudomonadota</taxon>
        <taxon>Gammaproteobacteria</taxon>
        <taxon>Pseudomonadales</taxon>
        <taxon>Pseudomonadaceae</taxon>
        <taxon>Pseudomonas</taxon>
    </lineage>
</organism>